<evidence type="ECO:0000313" key="1">
    <source>
        <dbReference type="Proteomes" id="UP000095286"/>
    </source>
</evidence>
<reference evidence="2" key="1">
    <citation type="submission" date="2016-11" db="UniProtKB">
        <authorList>
            <consortium name="WormBaseParasite"/>
        </authorList>
    </citation>
    <scope>IDENTIFICATION</scope>
    <source>
        <strain evidence="2">KR3021</strain>
    </source>
</reference>
<organism evidence="1 2">
    <name type="scientific">Rhabditophanes sp. KR3021</name>
    <dbReference type="NCBI Taxonomy" id="114890"/>
    <lineage>
        <taxon>Eukaryota</taxon>
        <taxon>Metazoa</taxon>
        <taxon>Ecdysozoa</taxon>
        <taxon>Nematoda</taxon>
        <taxon>Chromadorea</taxon>
        <taxon>Rhabditida</taxon>
        <taxon>Tylenchina</taxon>
        <taxon>Panagrolaimomorpha</taxon>
        <taxon>Strongyloidoidea</taxon>
        <taxon>Alloionematidae</taxon>
        <taxon>Rhabditophanes</taxon>
    </lineage>
</organism>
<evidence type="ECO:0000313" key="2">
    <source>
        <dbReference type="WBParaSite" id="RSKR_0000594400.1"/>
    </source>
</evidence>
<dbReference type="Proteomes" id="UP000095286">
    <property type="component" value="Unplaced"/>
</dbReference>
<dbReference type="WBParaSite" id="RSKR_0000594400.1">
    <property type="protein sequence ID" value="RSKR_0000594400.1"/>
    <property type="gene ID" value="RSKR_0000594400"/>
</dbReference>
<sequence>MDDSFSDLYDSDDAGSENGLTAGHEAELDYYAILNVQRDATIEDIQKAYKHRCRIFHPDRHTDEDDKAEAEKIFVQLQNAYSTLSDPKRRAIYDAVGSEGLDYRGWDIIEKSSFSDDIRRQFEFLKRLREQELMLTRVHPGGAFSVRANCTGMFHRLPEDRFWPQFTGLAISQAVDCSLTTNDKISLVGRVKSSNGRGDGNFQMAWKKSYDSTMHFENTLTFQGDSIQYSFKVLRTIFEKAALVFQPSIQFFPLHGVYNPSISVVFSQQLRPEVQGTLAYTLGPQSSSLTTSIIVSELNHPKIIANLTLSPVNPNARLVYNKRYAQHDSSYEYACSFSPYGLTPSLNFERRLGKFSKIGCGITFTYPSFLLLVNFKLKTGFSTYQTSLTLCDCEEDICRTLIYGTILPYATFELCKLIFHKPIDKFMRLFSDSTEELQVNAFKKEESVKVHHLMRPTAERIAKDEDRKQGLVIIEAKYGEMANAGPSAAKYPVAGDKLIDVTIPLQAMVNDSQLRIYSNKSQLPGFYDPCPGQPKMLKVTYKFRGEMHLCTVADEYPLNIPLSGHRLNN</sequence>
<proteinExistence type="predicted"/>
<name>A0AC35TZL4_9BILA</name>
<accession>A0AC35TZL4</accession>
<protein>
    <submittedName>
        <fullName evidence="2">J domain-containing protein</fullName>
    </submittedName>
</protein>